<dbReference type="InterPro" id="IPR013785">
    <property type="entry name" value="Aldolase_TIM"/>
</dbReference>
<keyword evidence="3" id="KW-1185">Reference proteome</keyword>
<evidence type="ECO:0000256" key="1">
    <source>
        <dbReference type="ARBA" id="ARBA00023270"/>
    </source>
</evidence>
<dbReference type="STRING" id="396268.IV45_GL000213"/>
<reference evidence="2 3" key="1">
    <citation type="journal article" date="2015" name="Genome Announc.">
        <title>Expanding the biotechnology potential of lactobacilli through comparative genomics of 213 strains and associated genera.</title>
        <authorList>
            <person name="Sun Z."/>
            <person name="Harris H.M."/>
            <person name="McCann A."/>
            <person name="Guo C."/>
            <person name="Argimon S."/>
            <person name="Zhang W."/>
            <person name="Yang X."/>
            <person name="Jeffery I.B."/>
            <person name="Cooney J.C."/>
            <person name="Kagawa T.F."/>
            <person name="Liu W."/>
            <person name="Song Y."/>
            <person name="Salvetti E."/>
            <person name="Wrobel A."/>
            <person name="Rasinkangas P."/>
            <person name="Parkhill J."/>
            <person name="Rea M.C."/>
            <person name="O'Sullivan O."/>
            <person name="Ritari J."/>
            <person name="Douillard F.P."/>
            <person name="Paul Ross R."/>
            <person name="Yang R."/>
            <person name="Briner A.E."/>
            <person name="Felis G.E."/>
            <person name="de Vos W.M."/>
            <person name="Barrangou R."/>
            <person name="Klaenhammer T.R."/>
            <person name="Caufield P.W."/>
            <person name="Cui Y."/>
            <person name="Zhang H."/>
            <person name="O'Toole P.W."/>
        </authorList>
    </citation>
    <scope>NUCLEOTIDE SEQUENCE [LARGE SCALE GENOMIC DNA]</scope>
    <source>
        <strain evidence="2 3">DSM 17896</strain>
    </source>
</reference>
<dbReference type="EMBL" id="JQBW01000006">
    <property type="protein sequence ID" value="KRN59175.1"/>
    <property type="molecule type" value="Genomic_DNA"/>
</dbReference>
<comment type="caution">
    <text evidence="2">The sequence shown here is derived from an EMBL/GenBank/DDBJ whole genome shotgun (WGS) entry which is preliminary data.</text>
</comment>
<dbReference type="RefSeq" id="WP_057740612.1">
    <property type="nucleotide sequence ID" value="NZ_JQBW01000006.1"/>
</dbReference>
<dbReference type="OrthoDB" id="9807051at2"/>
<evidence type="ECO:0000313" key="3">
    <source>
        <dbReference type="Proteomes" id="UP000050934"/>
    </source>
</evidence>
<dbReference type="AlphaFoldDB" id="A0A0R2IAK4"/>
<evidence type="ECO:0000313" key="2">
    <source>
        <dbReference type="EMBL" id="KRN59175.1"/>
    </source>
</evidence>
<accession>A0A0R2IAK4</accession>
<dbReference type="PANTHER" id="PTHR10683:SF40">
    <property type="entry name" value="FRUCTOSE-6-PHOSPHATE ALDOLASE 1-RELATED"/>
    <property type="match status" value="1"/>
</dbReference>
<dbReference type="Pfam" id="PF00923">
    <property type="entry name" value="TAL_FSA"/>
    <property type="match status" value="1"/>
</dbReference>
<dbReference type="InterPro" id="IPR001585">
    <property type="entry name" value="TAL/FSA"/>
</dbReference>
<dbReference type="GO" id="GO:0005975">
    <property type="term" value="P:carbohydrate metabolic process"/>
    <property type="evidence" value="ECO:0007669"/>
    <property type="project" value="InterPro"/>
</dbReference>
<name>A0A0R2IAK4_9LACO</name>
<protein>
    <submittedName>
        <fullName evidence="2">Transaldolase</fullName>
    </submittedName>
</protein>
<dbReference type="PATRIC" id="fig|396268.3.peg.214"/>
<dbReference type="SUPFAM" id="SSF51569">
    <property type="entry name" value="Aldolase"/>
    <property type="match status" value="1"/>
</dbReference>
<sequence>MKNEFSVKVYSDGAEINAMREMAKNDYLTGFTTNPSLMKRAGITNYLKFAHEVVSEFPDYCISFEVFSQDPETMKKEALTLSALSKNVYVKIPILNLNGNYNTKLISDLSNSGVKVNVTAITTDYQVEAALAALNSTTPAIISLFVGRVADTGRDPQNFVDRSVELCADYPNVETLWAATREVYNIYQAEKAGIDIITVPPKILAKYNARRSFTPADVALDTVKGFDNDIKSLGFSILDEKEAMTV</sequence>
<gene>
    <name evidence="2" type="ORF">IV45_GL000213</name>
</gene>
<dbReference type="Gene3D" id="3.20.20.70">
    <property type="entry name" value="Aldolase class I"/>
    <property type="match status" value="1"/>
</dbReference>
<organism evidence="2 3">
    <name type="scientific">Limosilactobacillus secaliphilus</name>
    <dbReference type="NCBI Taxonomy" id="396268"/>
    <lineage>
        <taxon>Bacteria</taxon>
        <taxon>Bacillati</taxon>
        <taxon>Bacillota</taxon>
        <taxon>Bacilli</taxon>
        <taxon>Lactobacillales</taxon>
        <taxon>Lactobacillaceae</taxon>
        <taxon>Limosilactobacillus</taxon>
    </lineage>
</organism>
<proteinExistence type="predicted"/>
<dbReference type="Proteomes" id="UP000050934">
    <property type="component" value="Unassembled WGS sequence"/>
</dbReference>
<keyword evidence="1" id="KW-0704">Schiff base</keyword>
<dbReference type="PANTHER" id="PTHR10683">
    <property type="entry name" value="TRANSALDOLASE"/>
    <property type="match status" value="1"/>
</dbReference>